<dbReference type="EMBL" id="GBEZ01005349">
    <property type="protein sequence ID" value="JAC79945.1"/>
    <property type="molecule type" value="Transcribed_RNA"/>
</dbReference>
<feature type="region of interest" description="Disordered" evidence="1">
    <location>
        <begin position="1"/>
        <end position="28"/>
    </location>
</feature>
<sequence>EEEDQGYAAQGPPGKSAALGPGGTPADGGFIAAVELASSWSAARGGGDRPIHRCGGAEGRSLDGRSLVGEGEEHGR</sequence>
<gene>
    <name evidence="2" type="ORF">TSPGSL018_11440</name>
</gene>
<protein>
    <submittedName>
        <fullName evidence="2">Uncharacterized protein</fullName>
    </submittedName>
</protein>
<feature type="non-terminal residue" evidence="2">
    <location>
        <position position="1"/>
    </location>
</feature>
<proteinExistence type="predicted"/>
<feature type="region of interest" description="Disordered" evidence="1">
    <location>
        <begin position="42"/>
        <end position="76"/>
    </location>
</feature>
<name>A0A061SAM6_9CHLO</name>
<organism evidence="2">
    <name type="scientific">Tetraselmis sp. GSL018</name>
    <dbReference type="NCBI Taxonomy" id="582737"/>
    <lineage>
        <taxon>Eukaryota</taxon>
        <taxon>Viridiplantae</taxon>
        <taxon>Chlorophyta</taxon>
        <taxon>core chlorophytes</taxon>
        <taxon>Chlorodendrophyceae</taxon>
        <taxon>Chlorodendrales</taxon>
        <taxon>Chlorodendraceae</taxon>
        <taxon>Tetraselmis</taxon>
    </lineage>
</organism>
<reference evidence="2" key="1">
    <citation type="submission" date="2014-05" db="EMBL/GenBank/DDBJ databases">
        <title>The transcriptome of the halophilic microalga Tetraselmis sp. GSL018 isolated from the Great Salt Lake, Utah.</title>
        <authorList>
            <person name="Jinkerson R.E."/>
            <person name="D'Adamo S."/>
            <person name="Posewitz M.C."/>
        </authorList>
    </citation>
    <scope>NUCLEOTIDE SEQUENCE</scope>
    <source>
        <strain evidence="2">GSL018</strain>
    </source>
</reference>
<accession>A0A061SAM6</accession>
<evidence type="ECO:0000313" key="2">
    <source>
        <dbReference type="EMBL" id="JAC79945.1"/>
    </source>
</evidence>
<dbReference type="AlphaFoldDB" id="A0A061SAM6"/>
<evidence type="ECO:0000256" key="1">
    <source>
        <dbReference type="SAM" id="MobiDB-lite"/>
    </source>
</evidence>